<protein>
    <submittedName>
        <fullName evidence="1">Uncharacterized protein</fullName>
    </submittedName>
</protein>
<dbReference type="EMBL" id="SNRW01018794">
    <property type="protein sequence ID" value="KAA6366991.1"/>
    <property type="molecule type" value="Genomic_DNA"/>
</dbReference>
<organism evidence="1 2">
    <name type="scientific">Streblomastix strix</name>
    <dbReference type="NCBI Taxonomy" id="222440"/>
    <lineage>
        <taxon>Eukaryota</taxon>
        <taxon>Metamonada</taxon>
        <taxon>Preaxostyla</taxon>
        <taxon>Oxymonadida</taxon>
        <taxon>Streblomastigidae</taxon>
        <taxon>Streblomastix</taxon>
    </lineage>
</organism>
<name>A0A5J4UAR0_9EUKA</name>
<dbReference type="Proteomes" id="UP000324800">
    <property type="component" value="Unassembled WGS sequence"/>
</dbReference>
<evidence type="ECO:0000313" key="2">
    <source>
        <dbReference type="Proteomes" id="UP000324800"/>
    </source>
</evidence>
<accession>A0A5J4UAR0</accession>
<reference evidence="1 2" key="1">
    <citation type="submission" date="2019-03" db="EMBL/GenBank/DDBJ databases">
        <title>Single cell metagenomics reveals metabolic interactions within the superorganism composed of flagellate Streblomastix strix and complex community of Bacteroidetes bacteria on its surface.</title>
        <authorList>
            <person name="Treitli S.C."/>
            <person name="Kolisko M."/>
            <person name="Husnik F."/>
            <person name="Keeling P."/>
            <person name="Hampl V."/>
        </authorList>
    </citation>
    <scope>NUCLEOTIDE SEQUENCE [LARGE SCALE GENOMIC DNA]</scope>
    <source>
        <strain evidence="1">ST1C</strain>
    </source>
</reference>
<proteinExistence type="predicted"/>
<comment type="caution">
    <text evidence="1">The sequence shown here is derived from an EMBL/GenBank/DDBJ whole genome shotgun (WGS) entry which is preliminary data.</text>
</comment>
<gene>
    <name evidence="1" type="ORF">EZS28_037483</name>
</gene>
<dbReference type="AlphaFoldDB" id="A0A5J4UAR0"/>
<sequence>MGPDRSKMNFSDALLCIDPTGTRFVSGSARLLIQSFPFHLFAGLCVLTPLPREGNAVAKGGRGQLALLQVVFHNPTFHFGLCHQPCIRRVDLFIAHIHFRPHQNPPLGGKSTG</sequence>
<evidence type="ECO:0000313" key="1">
    <source>
        <dbReference type="EMBL" id="KAA6366991.1"/>
    </source>
</evidence>